<evidence type="ECO:0000256" key="1">
    <source>
        <dbReference type="ARBA" id="ARBA00008987"/>
    </source>
</evidence>
<dbReference type="PROSITE" id="PS51352">
    <property type="entry name" value="THIOREDOXIN_2"/>
    <property type="match status" value="1"/>
</dbReference>
<dbReference type="NCBIfam" id="TIGR01068">
    <property type="entry name" value="thioredoxin"/>
    <property type="match status" value="1"/>
</dbReference>
<evidence type="ECO:0000313" key="12">
    <source>
        <dbReference type="Proteomes" id="UP000264002"/>
    </source>
</evidence>
<evidence type="ECO:0000256" key="5">
    <source>
        <dbReference type="ARBA" id="ARBA00023284"/>
    </source>
</evidence>
<dbReference type="Pfam" id="PF00085">
    <property type="entry name" value="Thioredoxin"/>
    <property type="match status" value="1"/>
</dbReference>
<feature type="disulfide bond" description="Redox-active" evidence="9">
    <location>
        <begin position="31"/>
        <end position="34"/>
    </location>
</feature>
<evidence type="ECO:0000256" key="2">
    <source>
        <dbReference type="ARBA" id="ARBA00022448"/>
    </source>
</evidence>
<dbReference type="CDD" id="cd02947">
    <property type="entry name" value="TRX_family"/>
    <property type="match status" value="1"/>
</dbReference>
<reference evidence="12" key="1">
    <citation type="submission" date="2018-08" db="EMBL/GenBank/DDBJ databases">
        <authorList>
            <person name="Grouzdev D.S."/>
            <person name="Krutkina M.S."/>
        </authorList>
    </citation>
    <scope>NUCLEOTIDE SEQUENCE [LARGE SCALE GENOMIC DNA]</scope>
    <source>
        <strain evidence="12">4-11</strain>
    </source>
</reference>
<dbReference type="InterPro" id="IPR005746">
    <property type="entry name" value="Thioredoxin"/>
</dbReference>
<reference evidence="11 12" key="2">
    <citation type="submission" date="2018-09" db="EMBL/GenBank/DDBJ databases">
        <title>Genome of Sphaerochaeta halotolerans strain 4-11.</title>
        <authorList>
            <person name="Nazina T.N."/>
            <person name="Sokolova D.S."/>
        </authorList>
    </citation>
    <scope>NUCLEOTIDE SEQUENCE [LARGE SCALE GENOMIC DNA]</scope>
    <source>
        <strain evidence="11 12">4-11</strain>
    </source>
</reference>
<evidence type="ECO:0000259" key="10">
    <source>
        <dbReference type="PROSITE" id="PS51352"/>
    </source>
</evidence>
<dbReference type="OrthoDB" id="9790390at2"/>
<dbReference type="PRINTS" id="PR00421">
    <property type="entry name" value="THIOREDOXIN"/>
</dbReference>
<dbReference type="InterPro" id="IPR036249">
    <property type="entry name" value="Thioredoxin-like_sf"/>
</dbReference>
<evidence type="ECO:0000256" key="6">
    <source>
        <dbReference type="NCBIfam" id="TIGR01068"/>
    </source>
</evidence>
<gene>
    <name evidence="11" type="primary">trxA</name>
    <name evidence="11" type="ORF">DYP60_04400</name>
</gene>
<keyword evidence="12" id="KW-1185">Reference proteome</keyword>
<protein>
    <recommendedName>
        <fullName evidence="6 7">Thioredoxin</fullName>
    </recommendedName>
</protein>
<dbReference type="PANTHER" id="PTHR45663">
    <property type="entry name" value="GEO12009P1"/>
    <property type="match status" value="1"/>
</dbReference>
<dbReference type="PROSITE" id="PS00194">
    <property type="entry name" value="THIOREDOXIN_1"/>
    <property type="match status" value="1"/>
</dbReference>
<feature type="domain" description="Thioredoxin" evidence="10">
    <location>
        <begin position="1"/>
        <end position="106"/>
    </location>
</feature>
<dbReference type="GO" id="GO:0045454">
    <property type="term" value="P:cell redox homeostasis"/>
    <property type="evidence" value="ECO:0007669"/>
    <property type="project" value="TreeGrafter"/>
</dbReference>
<dbReference type="InterPro" id="IPR017937">
    <property type="entry name" value="Thioredoxin_CS"/>
</dbReference>
<dbReference type="SUPFAM" id="SSF52833">
    <property type="entry name" value="Thioredoxin-like"/>
    <property type="match status" value="1"/>
</dbReference>
<comment type="similarity">
    <text evidence="1 7">Belongs to the thioredoxin family.</text>
</comment>
<feature type="site" description="Deprotonates C-terminal active site Cys" evidence="8">
    <location>
        <position position="25"/>
    </location>
</feature>
<evidence type="ECO:0000256" key="8">
    <source>
        <dbReference type="PIRSR" id="PIRSR000077-1"/>
    </source>
</evidence>
<accession>A0A372MHK6</accession>
<feature type="active site" description="Nucleophile" evidence="8">
    <location>
        <position position="34"/>
    </location>
</feature>
<sequence>MNEIIVTDDNFKEEILQADKLVLVDFWAPWCGPCKMIGPAVSQLAQKYADTLKVAKVNVDEAESLANMFNVNSIPTLMLFKDGEVVDQRMGAASLSVIEGFVKQHL</sequence>
<dbReference type="EMBL" id="QUWK01000004">
    <property type="protein sequence ID" value="RFU95267.1"/>
    <property type="molecule type" value="Genomic_DNA"/>
</dbReference>
<dbReference type="InterPro" id="IPR013766">
    <property type="entry name" value="Thioredoxin_domain"/>
</dbReference>
<dbReference type="PANTHER" id="PTHR45663:SF11">
    <property type="entry name" value="GEO12009P1"/>
    <property type="match status" value="1"/>
</dbReference>
<dbReference type="GO" id="GO:0015035">
    <property type="term" value="F:protein-disulfide reductase activity"/>
    <property type="evidence" value="ECO:0007669"/>
    <property type="project" value="UniProtKB-UniRule"/>
</dbReference>
<keyword evidence="5 9" id="KW-0676">Redox-active center</keyword>
<feature type="site" description="Contributes to redox potential value" evidence="8">
    <location>
        <position position="33"/>
    </location>
</feature>
<name>A0A372MHK6_9SPIR</name>
<dbReference type="Gene3D" id="3.40.30.10">
    <property type="entry name" value="Glutaredoxin"/>
    <property type="match status" value="1"/>
</dbReference>
<dbReference type="PIRSF" id="PIRSF000077">
    <property type="entry name" value="Thioredoxin"/>
    <property type="match status" value="1"/>
</dbReference>
<organism evidence="11 12">
    <name type="scientific">Sphaerochaeta halotolerans</name>
    <dbReference type="NCBI Taxonomy" id="2293840"/>
    <lineage>
        <taxon>Bacteria</taxon>
        <taxon>Pseudomonadati</taxon>
        <taxon>Spirochaetota</taxon>
        <taxon>Spirochaetia</taxon>
        <taxon>Spirochaetales</taxon>
        <taxon>Sphaerochaetaceae</taxon>
        <taxon>Sphaerochaeta</taxon>
    </lineage>
</organism>
<proteinExistence type="inferred from homology"/>
<dbReference type="FunFam" id="3.40.30.10:FF:000001">
    <property type="entry name" value="Thioredoxin"/>
    <property type="match status" value="1"/>
</dbReference>
<feature type="active site" description="Nucleophile" evidence="8">
    <location>
        <position position="31"/>
    </location>
</feature>
<dbReference type="GO" id="GO:0005829">
    <property type="term" value="C:cytosol"/>
    <property type="evidence" value="ECO:0007669"/>
    <property type="project" value="TreeGrafter"/>
</dbReference>
<keyword evidence="3" id="KW-0249">Electron transport</keyword>
<evidence type="ECO:0000313" key="11">
    <source>
        <dbReference type="EMBL" id="RFU95267.1"/>
    </source>
</evidence>
<evidence type="ECO:0000256" key="4">
    <source>
        <dbReference type="ARBA" id="ARBA00023157"/>
    </source>
</evidence>
<keyword evidence="4 9" id="KW-1015">Disulfide bond</keyword>
<keyword evidence="2" id="KW-0813">Transport</keyword>
<evidence type="ECO:0000256" key="3">
    <source>
        <dbReference type="ARBA" id="ARBA00022982"/>
    </source>
</evidence>
<dbReference type="Proteomes" id="UP000264002">
    <property type="component" value="Unassembled WGS sequence"/>
</dbReference>
<evidence type="ECO:0000256" key="7">
    <source>
        <dbReference type="PIRNR" id="PIRNR000077"/>
    </source>
</evidence>
<comment type="caution">
    <text evidence="11">The sequence shown here is derived from an EMBL/GenBank/DDBJ whole genome shotgun (WGS) entry which is preliminary data.</text>
</comment>
<evidence type="ECO:0000256" key="9">
    <source>
        <dbReference type="PIRSR" id="PIRSR000077-4"/>
    </source>
</evidence>
<feature type="site" description="Contributes to redox potential value" evidence="8">
    <location>
        <position position="32"/>
    </location>
</feature>
<dbReference type="RefSeq" id="WP_117329677.1">
    <property type="nucleotide sequence ID" value="NZ_QUWK01000004.1"/>
</dbReference>
<dbReference type="AlphaFoldDB" id="A0A372MHK6"/>